<evidence type="ECO:0000313" key="1">
    <source>
        <dbReference type="EMBL" id="ONK73453.1"/>
    </source>
</evidence>
<keyword evidence="2" id="KW-1185">Reference proteome</keyword>
<evidence type="ECO:0000313" key="2">
    <source>
        <dbReference type="Proteomes" id="UP000243459"/>
    </source>
</evidence>
<dbReference type="Proteomes" id="UP000243459">
    <property type="component" value="Chromosome 4"/>
</dbReference>
<gene>
    <name evidence="1" type="ORF">A4U43_C04F31650</name>
</gene>
<name>A0A5P1F6S5_ASPOF</name>
<organism evidence="1 2">
    <name type="scientific">Asparagus officinalis</name>
    <name type="common">Garden asparagus</name>
    <dbReference type="NCBI Taxonomy" id="4686"/>
    <lineage>
        <taxon>Eukaryota</taxon>
        <taxon>Viridiplantae</taxon>
        <taxon>Streptophyta</taxon>
        <taxon>Embryophyta</taxon>
        <taxon>Tracheophyta</taxon>
        <taxon>Spermatophyta</taxon>
        <taxon>Magnoliopsida</taxon>
        <taxon>Liliopsida</taxon>
        <taxon>Asparagales</taxon>
        <taxon>Asparagaceae</taxon>
        <taxon>Asparagoideae</taxon>
        <taxon>Asparagus</taxon>
    </lineage>
</organism>
<dbReference type="AlphaFoldDB" id="A0A5P1F6S5"/>
<dbReference type="Gramene" id="ONK73453">
    <property type="protein sequence ID" value="ONK73453"/>
    <property type="gene ID" value="A4U43_C04F31650"/>
</dbReference>
<accession>A0A5P1F6S5</accession>
<reference evidence="2" key="1">
    <citation type="journal article" date="2017" name="Nat. Commun.">
        <title>The asparagus genome sheds light on the origin and evolution of a young Y chromosome.</title>
        <authorList>
            <person name="Harkess A."/>
            <person name="Zhou J."/>
            <person name="Xu C."/>
            <person name="Bowers J.E."/>
            <person name="Van der Hulst R."/>
            <person name="Ayyampalayam S."/>
            <person name="Mercati F."/>
            <person name="Riccardi P."/>
            <person name="McKain M.R."/>
            <person name="Kakrana A."/>
            <person name="Tang H."/>
            <person name="Ray J."/>
            <person name="Groenendijk J."/>
            <person name="Arikit S."/>
            <person name="Mathioni S.M."/>
            <person name="Nakano M."/>
            <person name="Shan H."/>
            <person name="Telgmann-Rauber A."/>
            <person name="Kanno A."/>
            <person name="Yue Z."/>
            <person name="Chen H."/>
            <person name="Li W."/>
            <person name="Chen Y."/>
            <person name="Xu X."/>
            <person name="Zhang Y."/>
            <person name="Luo S."/>
            <person name="Chen H."/>
            <person name="Gao J."/>
            <person name="Mao Z."/>
            <person name="Pires J.C."/>
            <person name="Luo M."/>
            <person name="Kudrna D."/>
            <person name="Wing R.A."/>
            <person name="Meyers B.C."/>
            <person name="Yi K."/>
            <person name="Kong H."/>
            <person name="Lavrijsen P."/>
            <person name="Sunseri F."/>
            <person name="Falavigna A."/>
            <person name="Ye Y."/>
            <person name="Leebens-Mack J.H."/>
            <person name="Chen G."/>
        </authorList>
    </citation>
    <scope>NUCLEOTIDE SEQUENCE [LARGE SCALE GENOMIC DNA]</scope>
    <source>
        <strain evidence="2">cv. DH0086</strain>
    </source>
</reference>
<dbReference type="EMBL" id="CM007384">
    <property type="protein sequence ID" value="ONK73453.1"/>
    <property type="molecule type" value="Genomic_DNA"/>
</dbReference>
<proteinExistence type="predicted"/>
<protein>
    <submittedName>
        <fullName evidence="1">Uncharacterized protein</fullName>
    </submittedName>
</protein>
<sequence>MSWRLTEEHERIHCGYITCGTVSSSNRNRITGLHPGITGLNDPPKGEIFTVANTVKNRLAALGREMPATDRFGEDLKAGGLYAAVRATTYGLTMSVPHFLALLELYNHDANTFLTKHGELGLALHEMYKISGLPMGNMIYQEYFPSNKELQQLKSRTPNRYNTFWDLACHYHIALASIDPL</sequence>